<dbReference type="PANTHER" id="PTHR43690">
    <property type="entry name" value="NARDILYSIN"/>
    <property type="match status" value="1"/>
</dbReference>
<feature type="domain" description="Peptidase M16 C-terminal" evidence="9">
    <location>
        <begin position="756"/>
        <end position="925"/>
    </location>
</feature>
<evidence type="ECO:0000256" key="1">
    <source>
        <dbReference type="ARBA" id="ARBA00007261"/>
    </source>
</evidence>
<feature type="region of interest" description="Disordered" evidence="6">
    <location>
        <begin position="31"/>
        <end position="83"/>
    </location>
</feature>
<name>A0A2G6KAP3_9ACTN</name>
<dbReference type="Pfam" id="PF05193">
    <property type="entry name" value="Peptidase_M16_C"/>
    <property type="match status" value="2"/>
</dbReference>
<evidence type="ECO:0000313" key="11">
    <source>
        <dbReference type="Proteomes" id="UP000230914"/>
    </source>
</evidence>
<dbReference type="EMBL" id="PDSL01000043">
    <property type="protein sequence ID" value="PIE32723.1"/>
    <property type="molecule type" value="Genomic_DNA"/>
</dbReference>
<evidence type="ECO:0000256" key="3">
    <source>
        <dbReference type="ARBA" id="ARBA00022801"/>
    </source>
</evidence>
<keyword evidence="5" id="KW-0482">Metalloprotease</keyword>
<evidence type="ECO:0000313" key="10">
    <source>
        <dbReference type="EMBL" id="PIE32723.1"/>
    </source>
</evidence>
<dbReference type="Proteomes" id="UP000230914">
    <property type="component" value="Unassembled WGS sequence"/>
</dbReference>
<comment type="caution">
    <text evidence="10">The sequence shown here is derived from an EMBL/GenBank/DDBJ whole genome shotgun (WGS) entry which is preliminary data.</text>
</comment>
<feature type="domain" description="Peptidase M16 N-terminal" evidence="8">
    <location>
        <begin position="110"/>
        <end position="233"/>
    </location>
</feature>
<feature type="compositionally biased region" description="Pro residues" evidence="6">
    <location>
        <begin position="60"/>
        <end position="75"/>
    </location>
</feature>
<evidence type="ECO:0000256" key="6">
    <source>
        <dbReference type="SAM" id="MobiDB-lite"/>
    </source>
</evidence>
<keyword evidence="4" id="KW-0862">Zinc</keyword>
<keyword evidence="2" id="KW-0645">Protease</keyword>
<dbReference type="InterPro" id="IPR011249">
    <property type="entry name" value="Metalloenz_LuxS/M16"/>
</dbReference>
<dbReference type="InterPro" id="IPR007863">
    <property type="entry name" value="Peptidase_M16_C"/>
</dbReference>
<feature type="domain" description="Peptidase M16 C-terminal" evidence="9">
    <location>
        <begin position="262"/>
        <end position="442"/>
    </location>
</feature>
<feature type="chain" id="PRO_5013815207" description="Peptidase M16 family protein" evidence="7">
    <location>
        <begin position="32"/>
        <end position="995"/>
    </location>
</feature>
<evidence type="ECO:0000256" key="7">
    <source>
        <dbReference type="SAM" id="SignalP"/>
    </source>
</evidence>
<keyword evidence="3" id="KW-0378">Hydrolase</keyword>
<evidence type="ECO:0000256" key="2">
    <source>
        <dbReference type="ARBA" id="ARBA00022670"/>
    </source>
</evidence>
<gene>
    <name evidence="10" type="ORF">CSA55_03005</name>
</gene>
<evidence type="ECO:0000256" key="5">
    <source>
        <dbReference type="ARBA" id="ARBA00023049"/>
    </source>
</evidence>
<keyword evidence="7" id="KW-0732">Signal</keyword>
<dbReference type="GO" id="GO:0006508">
    <property type="term" value="P:proteolysis"/>
    <property type="evidence" value="ECO:0007669"/>
    <property type="project" value="UniProtKB-KW"/>
</dbReference>
<dbReference type="PROSITE" id="PS51257">
    <property type="entry name" value="PROKAR_LIPOPROTEIN"/>
    <property type="match status" value="1"/>
</dbReference>
<feature type="compositionally biased region" description="Low complexity" evidence="6">
    <location>
        <begin position="34"/>
        <end position="59"/>
    </location>
</feature>
<accession>A0A2G6KAP3</accession>
<dbReference type="SUPFAM" id="SSF63411">
    <property type="entry name" value="LuxS/MPP-like metallohydrolase"/>
    <property type="match status" value="4"/>
</dbReference>
<proteinExistence type="inferred from homology"/>
<evidence type="ECO:0008006" key="12">
    <source>
        <dbReference type="Google" id="ProtNLM"/>
    </source>
</evidence>
<evidence type="ECO:0000259" key="9">
    <source>
        <dbReference type="Pfam" id="PF05193"/>
    </source>
</evidence>
<dbReference type="InterPro" id="IPR050626">
    <property type="entry name" value="Peptidase_M16"/>
</dbReference>
<comment type="similarity">
    <text evidence="1">Belongs to the peptidase M16 family.</text>
</comment>
<dbReference type="Pfam" id="PF00675">
    <property type="entry name" value="Peptidase_M16"/>
    <property type="match status" value="1"/>
</dbReference>
<dbReference type="Gene3D" id="3.30.830.10">
    <property type="entry name" value="Metalloenzyme, LuxS/M16 peptidase-like"/>
    <property type="match status" value="4"/>
</dbReference>
<organism evidence="10 11">
    <name type="scientific">Ilumatobacter coccineus</name>
    <dbReference type="NCBI Taxonomy" id="467094"/>
    <lineage>
        <taxon>Bacteria</taxon>
        <taxon>Bacillati</taxon>
        <taxon>Actinomycetota</taxon>
        <taxon>Acidimicrobiia</taxon>
        <taxon>Acidimicrobiales</taxon>
        <taxon>Ilumatobacteraceae</taxon>
        <taxon>Ilumatobacter</taxon>
    </lineage>
</organism>
<dbReference type="PANTHER" id="PTHR43690:SF17">
    <property type="entry name" value="PROTEIN YHJJ"/>
    <property type="match status" value="1"/>
</dbReference>
<dbReference type="GO" id="GO:0046872">
    <property type="term" value="F:metal ion binding"/>
    <property type="evidence" value="ECO:0007669"/>
    <property type="project" value="InterPro"/>
</dbReference>
<protein>
    <recommendedName>
        <fullName evidence="12">Peptidase M16 family protein</fullName>
    </recommendedName>
</protein>
<reference evidence="10 11" key="1">
    <citation type="submission" date="2017-10" db="EMBL/GenBank/DDBJ databases">
        <title>Novel microbial diversity and functional potential in the marine mammal oral microbiome.</title>
        <authorList>
            <person name="Dudek N.K."/>
            <person name="Sun C.L."/>
            <person name="Burstein D."/>
            <person name="Kantor R.S."/>
            <person name="Aliaga Goltsman D.S."/>
            <person name="Bik E.M."/>
            <person name="Thomas B.C."/>
            <person name="Banfield J.F."/>
            <person name="Relman D.A."/>
        </authorList>
    </citation>
    <scope>NUCLEOTIDE SEQUENCE [LARGE SCALE GENOMIC DNA]</scope>
    <source>
        <strain evidence="10">DOLJORAL78_61_10</strain>
    </source>
</reference>
<evidence type="ECO:0000259" key="8">
    <source>
        <dbReference type="Pfam" id="PF00675"/>
    </source>
</evidence>
<dbReference type="InterPro" id="IPR011765">
    <property type="entry name" value="Pept_M16_N"/>
</dbReference>
<dbReference type="AlphaFoldDB" id="A0A2G6KAP3"/>
<evidence type="ECO:0000256" key="4">
    <source>
        <dbReference type="ARBA" id="ARBA00022833"/>
    </source>
</evidence>
<dbReference type="GO" id="GO:0008237">
    <property type="term" value="F:metallopeptidase activity"/>
    <property type="evidence" value="ECO:0007669"/>
    <property type="project" value="UniProtKB-KW"/>
</dbReference>
<sequence>MARQHGLFGSRRPAVIALSLVGLIVSACSGAGDGESSPPATSAGSGSAATAETAIEVATTPPPSTVPPPPAPDLPGLPDFIDGPIHPDDAWQTGRFNNGLQYYVSDKYWTHSRTTLWLVVGAGSVDESDSTAGIAHLVQHLVFTGTENLSQAEIDSALSAFSLYVGPDVNGSAELTNTVYKLRVPTDDESIRSGLELLSEWLSGATFDPAQVEAERAVMLSEWSVETQNADHQLMRDRDNLLSAGTAYEGRYPFGNGTSIESITRTELVEFYETYYRPDNAALIIVGDVDDIPMWPWINDYFGSIEKPAEPKPARVDARVEVDTTPGALRVTDADYEIATVDVAFPLPINTGKHRANMMESIFDDLIFDIVADRLQRDIVSGDAPFFEVTTTDDEIGNRLGVRSISVSVVPDKADAALGAVLDEFERIARFGFDATEVEVVVKVNQASWEGEDASRRSKQDDEYAADAVANFLIGAPYPSVSIQSQMAVDSLSKVTADDLTERFWARWAHSAPHIVISGPESASDVLPTEDRALALVDGLRARGLVDREPLADLPDALMEPPEPIEASSTRVSRVPSNLHAHTVFSYPNGITLLVSNSKPVPGEAFIRGVSRGGSSLVADADLPNAHYVTDVVTSGGVASFTQHDVDCLLAGADMTVEARLEPYYEYLLADGTNIDIEVAFQLINLYLTEPRFDQVALDLVLQKDSPIVADPSTDINRSVADALADLRYGDDARYASILSPDEVARVDLDGIERVWRERFRPNDEWIFLLHGDIDMDAAKELGERYLGSLPTAQPDPPSPNVTAAFPNGIAVDTVHAGTGDTGSVVVRFTSPIDEVTAELRSVSDMAYSVVYARMRSVMDEDSGVVELPEVTMSFDTDPNLVITTTIELSVAADRVDAVGDAVVATLADLATNGPSEDEMKAAIAITDENYGWMTYGQVFDDMLDDWLHDTISLDDYLLAARPFSSWRVSAQDVQRFVADHLDTTNYVRVDQVPR</sequence>
<feature type="signal peptide" evidence="7">
    <location>
        <begin position="1"/>
        <end position="31"/>
    </location>
</feature>